<evidence type="ECO:0000256" key="4">
    <source>
        <dbReference type="ARBA" id="ARBA00022692"/>
    </source>
</evidence>
<keyword evidence="3" id="KW-1003">Cell membrane</keyword>
<dbReference type="InterPro" id="IPR032808">
    <property type="entry name" value="DoxX"/>
</dbReference>
<protein>
    <submittedName>
        <fullName evidence="8">DoxX family protein</fullName>
    </submittedName>
</protein>
<name>A0A7W3IK39_9GAMM</name>
<dbReference type="Proteomes" id="UP000547058">
    <property type="component" value="Unassembled WGS sequence"/>
</dbReference>
<comment type="similarity">
    <text evidence="2">Belongs to the DoxX family.</text>
</comment>
<feature type="transmembrane region" description="Helical" evidence="7">
    <location>
        <begin position="59"/>
        <end position="82"/>
    </location>
</feature>
<dbReference type="InterPro" id="IPR051907">
    <property type="entry name" value="DoxX-like_oxidoreductase"/>
</dbReference>
<dbReference type="RefSeq" id="WP_182340617.1">
    <property type="nucleotide sequence ID" value="NZ_JACGXS010000010.1"/>
</dbReference>
<comment type="caution">
    <text evidence="8">The sequence shown here is derived from an EMBL/GenBank/DDBJ whole genome shotgun (WGS) entry which is preliminary data.</text>
</comment>
<dbReference type="PANTHER" id="PTHR33452">
    <property type="entry name" value="OXIDOREDUCTASE CATD-RELATED"/>
    <property type="match status" value="1"/>
</dbReference>
<feature type="transmembrane region" description="Helical" evidence="7">
    <location>
        <begin position="89"/>
        <end position="109"/>
    </location>
</feature>
<reference evidence="8 9" key="1">
    <citation type="submission" date="2020-08" db="EMBL/GenBank/DDBJ databases">
        <title>Stenotrophomonas tumulicola JCM 30961.</title>
        <authorList>
            <person name="Deng Y."/>
        </authorList>
    </citation>
    <scope>NUCLEOTIDE SEQUENCE [LARGE SCALE GENOMIC DNA]</scope>
    <source>
        <strain evidence="8 9">JCM 30961</strain>
    </source>
</reference>
<evidence type="ECO:0000256" key="7">
    <source>
        <dbReference type="SAM" id="Phobius"/>
    </source>
</evidence>
<evidence type="ECO:0000256" key="3">
    <source>
        <dbReference type="ARBA" id="ARBA00022475"/>
    </source>
</evidence>
<comment type="subcellular location">
    <subcellularLocation>
        <location evidence="1">Cell membrane</location>
        <topology evidence="1">Multi-pass membrane protein</topology>
    </subcellularLocation>
</comment>
<dbReference type="PANTHER" id="PTHR33452:SF1">
    <property type="entry name" value="INNER MEMBRANE PROTEIN YPHA-RELATED"/>
    <property type="match status" value="1"/>
</dbReference>
<keyword evidence="4 7" id="KW-0812">Transmembrane</keyword>
<evidence type="ECO:0000256" key="5">
    <source>
        <dbReference type="ARBA" id="ARBA00022989"/>
    </source>
</evidence>
<dbReference type="Pfam" id="PF07681">
    <property type="entry name" value="DoxX"/>
    <property type="match status" value="1"/>
</dbReference>
<proteinExistence type="inferred from homology"/>
<dbReference type="GO" id="GO:0005886">
    <property type="term" value="C:plasma membrane"/>
    <property type="evidence" value="ECO:0007669"/>
    <property type="project" value="UniProtKB-SubCell"/>
</dbReference>
<evidence type="ECO:0000313" key="9">
    <source>
        <dbReference type="Proteomes" id="UP000547058"/>
    </source>
</evidence>
<keyword evidence="9" id="KW-1185">Reference proteome</keyword>
<evidence type="ECO:0000256" key="6">
    <source>
        <dbReference type="ARBA" id="ARBA00023136"/>
    </source>
</evidence>
<gene>
    <name evidence="8" type="ORF">H4O11_15985</name>
</gene>
<dbReference type="EMBL" id="JACGXS010000010">
    <property type="protein sequence ID" value="MBA8683299.1"/>
    <property type="molecule type" value="Genomic_DNA"/>
</dbReference>
<organism evidence="8 9">
    <name type="scientific">Stenotrophomonas tumulicola</name>
    <dbReference type="NCBI Taxonomy" id="1685415"/>
    <lineage>
        <taxon>Bacteria</taxon>
        <taxon>Pseudomonadati</taxon>
        <taxon>Pseudomonadota</taxon>
        <taxon>Gammaproteobacteria</taxon>
        <taxon>Lysobacterales</taxon>
        <taxon>Lysobacteraceae</taxon>
        <taxon>Stenotrophomonas</taxon>
    </lineage>
</organism>
<evidence type="ECO:0000256" key="2">
    <source>
        <dbReference type="ARBA" id="ARBA00006679"/>
    </source>
</evidence>
<evidence type="ECO:0000313" key="8">
    <source>
        <dbReference type="EMBL" id="MBA8683299.1"/>
    </source>
</evidence>
<keyword evidence="6 7" id="KW-0472">Membrane</keyword>
<feature type="transmembrane region" description="Helical" evidence="7">
    <location>
        <begin position="121"/>
        <end position="147"/>
    </location>
</feature>
<evidence type="ECO:0000256" key="1">
    <source>
        <dbReference type="ARBA" id="ARBA00004651"/>
    </source>
</evidence>
<dbReference type="AlphaFoldDB" id="A0A7W3IK39"/>
<accession>A0A7W3IK39</accession>
<keyword evidence="5 7" id="KW-1133">Transmembrane helix</keyword>
<sequence length="156" mass="16660">MKRFPDVFAVAPLRRGAEAGLLLLARVVAGVMFSVSGWNKLFTEAGRERMLHTLNDAGIPWPGMSAPILGGIEWIAGALLVLGLLSRPAALLLAAICVVAALTDGIARIPAGLGMLDWLSWFFYLSEVPLAVLLLWVAVAGSGRFALEAPWAPRRT</sequence>
<feature type="transmembrane region" description="Helical" evidence="7">
    <location>
        <begin position="21"/>
        <end position="39"/>
    </location>
</feature>